<feature type="transmembrane region" description="Helical" evidence="10">
    <location>
        <begin position="115"/>
        <end position="133"/>
    </location>
</feature>
<evidence type="ECO:0000256" key="5">
    <source>
        <dbReference type="ARBA" id="ARBA00022679"/>
    </source>
</evidence>
<dbReference type="UniPathway" id="UPA00378"/>
<evidence type="ECO:0000256" key="12">
    <source>
        <dbReference type="SAM" id="SignalP"/>
    </source>
</evidence>
<feature type="transmembrane region" description="Helical" evidence="10">
    <location>
        <begin position="416"/>
        <end position="439"/>
    </location>
</feature>
<comment type="subcellular location">
    <subcellularLocation>
        <location evidence="1 10">Endoplasmic reticulum membrane</location>
        <topology evidence="1 10">Multi-pass membrane protein</topology>
    </subcellularLocation>
</comment>
<feature type="transmembrane region" description="Helical" evidence="10">
    <location>
        <begin position="170"/>
        <end position="188"/>
    </location>
</feature>
<dbReference type="AlphaFoldDB" id="A0A7S3DLB5"/>
<keyword evidence="5 10" id="KW-0808">Transferase</keyword>
<dbReference type="GO" id="GO:0005789">
    <property type="term" value="C:endoplasmic reticulum membrane"/>
    <property type="evidence" value="ECO:0007669"/>
    <property type="project" value="UniProtKB-SubCell"/>
</dbReference>
<keyword evidence="8 10" id="KW-1133">Transmembrane helix</keyword>
<evidence type="ECO:0000256" key="3">
    <source>
        <dbReference type="ARBA" id="ARBA00008715"/>
    </source>
</evidence>
<evidence type="ECO:0000256" key="2">
    <source>
        <dbReference type="ARBA" id="ARBA00004922"/>
    </source>
</evidence>
<proteinExistence type="inferred from homology"/>
<evidence type="ECO:0000256" key="1">
    <source>
        <dbReference type="ARBA" id="ARBA00004477"/>
    </source>
</evidence>
<dbReference type="Pfam" id="PF03155">
    <property type="entry name" value="Alg6_Alg8"/>
    <property type="match status" value="1"/>
</dbReference>
<dbReference type="GO" id="GO:0042281">
    <property type="term" value="F:dolichyl pyrophosphate Man9GlcNAc2 alpha-1,3-glucosyltransferase activity"/>
    <property type="evidence" value="ECO:0007669"/>
    <property type="project" value="TreeGrafter"/>
</dbReference>
<feature type="transmembrane region" description="Helical" evidence="10">
    <location>
        <begin position="384"/>
        <end position="404"/>
    </location>
</feature>
<feature type="transmembrane region" description="Helical" evidence="10">
    <location>
        <begin position="353"/>
        <end position="372"/>
    </location>
</feature>
<gene>
    <name evidence="13" type="ORF">PBIL07802_LOCUS23171</name>
</gene>
<dbReference type="PANTHER" id="PTHR12413">
    <property type="entry name" value="DOLICHYL GLYCOSYLTRANSFERASE"/>
    <property type="match status" value="1"/>
</dbReference>
<name>A0A7S3DLB5_9EUKA</name>
<feature type="signal peptide" evidence="12">
    <location>
        <begin position="1"/>
        <end position="24"/>
    </location>
</feature>
<protein>
    <recommendedName>
        <fullName evidence="10">Alpha-1,3-glucosyltransferase</fullName>
        <ecNumber evidence="10">2.4.1.-</ecNumber>
    </recommendedName>
</protein>
<evidence type="ECO:0000256" key="6">
    <source>
        <dbReference type="ARBA" id="ARBA00022692"/>
    </source>
</evidence>
<reference evidence="13" key="1">
    <citation type="submission" date="2021-01" db="EMBL/GenBank/DDBJ databases">
        <authorList>
            <person name="Corre E."/>
            <person name="Pelletier E."/>
            <person name="Niang G."/>
            <person name="Scheremetjew M."/>
            <person name="Finn R."/>
            <person name="Kale V."/>
            <person name="Holt S."/>
            <person name="Cochrane G."/>
            <person name="Meng A."/>
            <person name="Brown T."/>
            <person name="Cohen L."/>
        </authorList>
    </citation>
    <scope>NUCLEOTIDE SEQUENCE</scope>
    <source>
        <strain evidence="13">NIES-2562</strain>
    </source>
</reference>
<dbReference type="PANTHER" id="PTHR12413:SF1">
    <property type="entry name" value="DOLICHYL PYROPHOSPHATE MAN9GLCNAC2 ALPHA-1,3-GLUCOSYLTRANSFERASE"/>
    <property type="match status" value="1"/>
</dbReference>
<evidence type="ECO:0000256" key="8">
    <source>
        <dbReference type="ARBA" id="ARBA00022989"/>
    </source>
</evidence>
<sequence>MWQSFLLSLALRVLMACHGHSGEGNPPMYGDFEAQRHWMEITLHLPVRDWYKNTTDNDLQYWGLDYPPLTAYGSYLWGYIFDQIEPDMVALHTSRGYETVLSKVLMRLSVIVSDLLVYYPAVFLFVSVVDLTDEKVKVGESQRSFSTKSVVTHALLFFPSLIFIDHGHFQYNGVSLGLFIAAVAFFFAKRETGGAVDMMCDFLAAVCFSLALNYKQMCLYYALPVFCLCLRKVFDMPSMVTKVLRFFTFAAAVLLTFGVVWAPFLVETKKELGAGVKMTETTVGWVLHRVFPVARGLFEDKVSNFWCAFNPVLKTRERLSLPMQMRVCLFLTLAGCIPGCWSVLTRPARDRRTFVLAAVGSAFSFFLFSFQVHEKSILLPLTPFLLLAGELPFLTLFFSSASLLSMAPLIVRDGQGIVYAIVLLSSIFALFTLVVRPRYYLLRFLSPSSVENRLATNDAYHAVAILLIATLSCSAISYHLLEMWMEPLPTLPDLFLVMLVFACGSVFLLLYVASTSLLLLPSSPFGGGQKTMSRAGAAQQEKDEKSKKND</sequence>
<feature type="transmembrane region" description="Helical" evidence="10">
    <location>
        <begin position="459"/>
        <end position="481"/>
    </location>
</feature>
<feature type="transmembrane region" description="Helical" evidence="10">
    <location>
        <begin position="246"/>
        <end position="266"/>
    </location>
</feature>
<dbReference type="EMBL" id="HBIB01035747">
    <property type="protein sequence ID" value="CAE0260882.1"/>
    <property type="molecule type" value="Transcribed_RNA"/>
</dbReference>
<evidence type="ECO:0000256" key="4">
    <source>
        <dbReference type="ARBA" id="ARBA00022676"/>
    </source>
</evidence>
<feature type="transmembrane region" description="Helical" evidence="10">
    <location>
        <begin position="493"/>
        <end position="513"/>
    </location>
</feature>
<evidence type="ECO:0000256" key="11">
    <source>
        <dbReference type="SAM" id="MobiDB-lite"/>
    </source>
</evidence>
<dbReference type="InterPro" id="IPR004856">
    <property type="entry name" value="Glyco_trans_ALG6/ALG8"/>
</dbReference>
<feature type="transmembrane region" description="Helical" evidence="10">
    <location>
        <begin position="145"/>
        <end position="164"/>
    </location>
</feature>
<keyword evidence="12" id="KW-0732">Signal</keyword>
<keyword evidence="4 10" id="KW-0328">Glycosyltransferase</keyword>
<feature type="region of interest" description="Disordered" evidence="11">
    <location>
        <begin position="527"/>
        <end position="550"/>
    </location>
</feature>
<keyword evidence="6 10" id="KW-0812">Transmembrane</keyword>
<comment type="similarity">
    <text evidence="3 10">Belongs to the ALG6/ALG8 glucosyltransferase family.</text>
</comment>
<feature type="transmembrane region" description="Helical" evidence="10">
    <location>
        <begin position="323"/>
        <end position="344"/>
    </location>
</feature>
<evidence type="ECO:0000256" key="7">
    <source>
        <dbReference type="ARBA" id="ARBA00022824"/>
    </source>
</evidence>
<evidence type="ECO:0000313" key="13">
    <source>
        <dbReference type="EMBL" id="CAE0260882.1"/>
    </source>
</evidence>
<feature type="compositionally biased region" description="Basic and acidic residues" evidence="11">
    <location>
        <begin position="540"/>
        <end position="550"/>
    </location>
</feature>
<evidence type="ECO:0000256" key="10">
    <source>
        <dbReference type="RuleBase" id="RU363110"/>
    </source>
</evidence>
<feature type="transmembrane region" description="Helical" evidence="10">
    <location>
        <begin position="218"/>
        <end position="234"/>
    </location>
</feature>
<keyword evidence="9 10" id="KW-0472">Membrane</keyword>
<feature type="chain" id="PRO_5031292545" description="Alpha-1,3-glucosyltransferase" evidence="12">
    <location>
        <begin position="25"/>
        <end position="550"/>
    </location>
</feature>
<organism evidence="13">
    <name type="scientific">Palpitomonas bilix</name>
    <dbReference type="NCBI Taxonomy" id="652834"/>
    <lineage>
        <taxon>Eukaryota</taxon>
        <taxon>Eukaryota incertae sedis</taxon>
    </lineage>
</organism>
<evidence type="ECO:0000256" key="9">
    <source>
        <dbReference type="ARBA" id="ARBA00023136"/>
    </source>
</evidence>
<accession>A0A7S3DLB5</accession>
<comment type="pathway">
    <text evidence="2 10">Protein modification; protein glycosylation.</text>
</comment>
<dbReference type="EC" id="2.4.1.-" evidence="10"/>
<keyword evidence="7 10" id="KW-0256">Endoplasmic reticulum</keyword>